<dbReference type="InterPro" id="IPR012337">
    <property type="entry name" value="RNaseH-like_sf"/>
</dbReference>
<name>A0A1V4HWL5_NITVU</name>
<dbReference type="EMBL" id="MWPQ01000048">
    <property type="protein sequence ID" value="OPH82356.1"/>
    <property type="molecule type" value="Genomic_DNA"/>
</dbReference>
<reference evidence="1 2" key="1">
    <citation type="submission" date="2017-02" db="EMBL/GenBank/DDBJ databases">
        <title>Genome sequence of the nitrite-oxidizing bacterium Nitrobacter vulgaris strain Ab1.</title>
        <authorList>
            <person name="Mellbye B.L."/>
            <person name="Davis E.W."/>
            <person name="Spieck E."/>
            <person name="Chang J.H."/>
            <person name="Bottomley P.J."/>
            <person name="Sayavedra-Soto L.A."/>
        </authorList>
    </citation>
    <scope>NUCLEOTIDE SEQUENCE [LARGE SCALE GENOMIC DNA]</scope>
    <source>
        <strain evidence="1 2">Ab1</strain>
    </source>
</reference>
<evidence type="ECO:0000313" key="1">
    <source>
        <dbReference type="EMBL" id="OPH82356.1"/>
    </source>
</evidence>
<comment type="caution">
    <text evidence="1">The sequence shown here is derived from an EMBL/GenBank/DDBJ whole genome shotgun (WGS) entry which is preliminary data.</text>
</comment>
<dbReference type="SUPFAM" id="SSF53098">
    <property type="entry name" value="Ribonuclease H-like"/>
    <property type="match status" value="1"/>
</dbReference>
<organism evidence="1 2">
    <name type="scientific">Nitrobacter vulgaris</name>
    <dbReference type="NCBI Taxonomy" id="29421"/>
    <lineage>
        <taxon>Bacteria</taxon>
        <taxon>Pseudomonadati</taxon>
        <taxon>Pseudomonadota</taxon>
        <taxon>Alphaproteobacteria</taxon>
        <taxon>Hyphomicrobiales</taxon>
        <taxon>Nitrobacteraceae</taxon>
        <taxon>Nitrobacter</taxon>
    </lineage>
</organism>
<evidence type="ECO:0000313" key="2">
    <source>
        <dbReference type="Proteomes" id="UP000189940"/>
    </source>
</evidence>
<accession>A0A1V4HWL5</accession>
<protein>
    <submittedName>
        <fullName evidence="1">Uncharacterized protein</fullName>
    </submittedName>
</protein>
<dbReference type="GO" id="GO:0003676">
    <property type="term" value="F:nucleic acid binding"/>
    <property type="evidence" value="ECO:0007669"/>
    <property type="project" value="InterPro"/>
</dbReference>
<proteinExistence type="predicted"/>
<dbReference type="Gene3D" id="3.30.420.10">
    <property type="entry name" value="Ribonuclease H-like superfamily/Ribonuclease H"/>
    <property type="match status" value="1"/>
</dbReference>
<sequence length="64" mass="7660">MLRSKRACRSRPSYVADDLATWLRGKDMKHVRSALHHLQTQRKIERRHQTLKNRIIYSAARPYS</sequence>
<keyword evidence="2" id="KW-1185">Reference proteome</keyword>
<dbReference type="AlphaFoldDB" id="A0A1V4HWL5"/>
<dbReference type="InterPro" id="IPR036397">
    <property type="entry name" value="RNaseH_sf"/>
</dbReference>
<dbReference type="Proteomes" id="UP000189940">
    <property type="component" value="Unassembled WGS sequence"/>
</dbReference>
<gene>
    <name evidence="1" type="ORF">B2M20_12780</name>
</gene>
<dbReference type="OrthoDB" id="9803878at2"/>